<feature type="non-terminal residue" evidence="1">
    <location>
        <position position="49"/>
    </location>
</feature>
<gene>
    <name evidence="1" type="ORF">TNIN_303801</name>
</gene>
<organism evidence="1 2">
    <name type="scientific">Trichonephila inaurata madagascariensis</name>
    <dbReference type="NCBI Taxonomy" id="2747483"/>
    <lineage>
        <taxon>Eukaryota</taxon>
        <taxon>Metazoa</taxon>
        <taxon>Ecdysozoa</taxon>
        <taxon>Arthropoda</taxon>
        <taxon>Chelicerata</taxon>
        <taxon>Arachnida</taxon>
        <taxon>Araneae</taxon>
        <taxon>Araneomorphae</taxon>
        <taxon>Entelegynae</taxon>
        <taxon>Araneoidea</taxon>
        <taxon>Nephilidae</taxon>
        <taxon>Trichonephila</taxon>
        <taxon>Trichonephila inaurata</taxon>
    </lineage>
</organism>
<keyword evidence="2" id="KW-1185">Reference proteome</keyword>
<name>A0A8X6IT11_9ARAC</name>
<protein>
    <submittedName>
        <fullName evidence="1">Uncharacterized protein</fullName>
    </submittedName>
</protein>
<evidence type="ECO:0000313" key="1">
    <source>
        <dbReference type="EMBL" id="GFS58248.1"/>
    </source>
</evidence>
<evidence type="ECO:0000313" key="2">
    <source>
        <dbReference type="Proteomes" id="UP000886998"/>
    </source>
</evidence>
<dbReference type="AlphaFoldDB" id="A0A8X6IT11"/>
<comment type="caution">
    <text evidence="1">The sequence shown here is derived from an EMBL/GenBank/DDBJ whole genome shotgun (WGS) entry which is preliminary data.</text>
</comment>
<accession>A0A8X6IT11</accession>
<sequence>MGFTTALSSLPESLGWECHPTLASCLSHTLQLDSIPIFEMLRSILSQLG</sequence>
<proteinExistence type="predicted"/>
<dbReference type="EMBL" id="BMAV01027324">
    <property type="protein sequence ID" value="GFS58248.1"/>
    <property type="molecule type" value="Genomic_DNA"/>
</dbReference>
<dbReference type="Proteomes" id="UP000886998">
    <property type="component" value="Unassembled WGS sequence"/>
</dbReference>
<reference evidence="1" key="1">
    <citation type="submission" date="2020-08" db="EMBL/GenBank/DDBJ databases">
        <title>Multicomponent nature underlies the extraordinary mechanical properties of spider dragline silk.</title>
        <authorList>
            <person name="Kono N."/>
            <person name="Nakamura H."/>
            <person name="Mori M."/>
            <person name="Yoshida Y."/>
            <person name="Ohtoshi R."/>
            <person name="Malay A.D."/>
            <person name="Moran D.A.P."/>
            <person name="Tomita M."/>
            <person name="Numata K."/>
            <person name="Arakawa K."/>
        </authorList>
    </citation>
    <scope>NUCLEOTIDE SEQUENCE</scope>
</reference>